<dbReference type="VEuPathDB" id="FungiDB:CDV56_106837"/>
<comment type="caution">
    <text evidence="1">The sequence shown here is derived from an EMBL/GenBank/DDBJ whole genome shotgun (WGS) entry which is preliminary data.</text>
</comment>
<dbReference type="Gene3D" id="3.30.460.40">
    <property type="match status" value="1"/>
</dbReference>
<gene>
    <name evidence="1" type="ORF">CDV56_106837</name>
</gene>
<evidence type="ECO:0000313" key="1">
    <source>
        <dbReference type="EMBL" id="RHZ50522.1"/>
    </source>
</evidence>
<dbReference type="OrthoDB" id="5421247at2759"/>
<accession>A0A397GHS9</accession>
<keyword evidence="2" id="KW-1185">Reference proteome</keyword>
<dbReference type="Proteomes" id="UP000215305">
    <property type="component" value="Unassembled WGS sequence"/>
</dbReference>
<organism evidence="1 2">
    <name type="scientific">Aspergillus thermomutatus</name>
    <name type="common">Neosartorya pseudofischeri</name>
    <dbReference type="NCBI Taxonomy" id="41047"/>
    <lineage>
        <taxon>Eukaryota</taxon>
        <taxon>Fungi</taxon>
        <taxon>Dikarya</taxon>
        <taxon>Ascomycota</taxon>
        <taxon>Pezizomycotina</taxon>
        <taxon>Eurotiomycetes</taxon>
        <taxon>Eurotiomycetidae</taxon>
        <taxon>Eurotiales</taxon>
        <taxon>Aspergillaceae</taxon>
        <taxon>Aspergillus</taxon>
        <taxon>Aspergillus subgen. Fumigati</taxon>
    </lineage>
</organism>
<protein>
    <submittedName>
        <fullName evidence="1">Uncharacterized protein</fullName>
    </submittedName>
</protein>
<sequence length="221" mass="25481">MANPRNLFRQALSCVIRILQGPLTLDDRRLETRRLEDRKLAVIGGFCVQHYLGDERRETQDLDLMIEFDYPTDDIRVALANADPDHFRLRADVLYYCSGTDLVQVDLISHQTALPYHHRKIPDPPREVLPADATRIGDIQAEHPPFLSVQDMIALKVYCCGTRSTQRKNRVDAQDAWELAAVLPEVVTWEPWQRDAIQDGLEDVVCFFDETRNDWIAALRL</sequence>
<dbReference type="GeneID" id="38128811"/>
<reference evidence="1" key="1">
    <citation type="submission" date="2018-08" db="EMBL/GenBank/DDBJ databases">
        <title>Draft genome sequence of azole-resistant Aspergillus thermomutatus (Neosartorya pseudofischeri) strain HMR AF 39, isolated from a human nasal aspirate.</title>
        <authorList>
            <person name="Parent-Michaud M."/>
            <person name="Dufresne P.J."/>
            <person name="Fournier E."/>
            <person name="Martineau C."/>
            <person name="Moreira S."/>
            <person name="Perkins V."/>
            <person name="De Repentigny L."/>
            <person name="Dufresne S.F."/>
        </authorList>
    </citation>
    <scope>NUCLEOTIDE SEQUENCE [LARGE SCALE GENOMIC DNA]</scope>
    <source>
        <strain evidence="1">HMR AF 39</strain>
    </source>
</reference>
<evidence type="ECO:0000313" key="2">
    <source>
        <dbReference type="Proteomes" id="UP000215305"/>
    </source>
</evidence>
<dbReference type="RefSeq" id="XP_026612764.1">
    <property type="nucleotide sequence ID" value="XM_026760456.1"/>
</dbReference>
<name>A0A397GHS9_ASPTH</name>
<dbReference type="STRING" id="41047.A0A397GHS9"/>
<dbReference type="AlphaFoldDB" id="A0A397GHS9"/>
<dbReference type="EMBL" id="NKHU02000159">
    <property type="protein sequence ID" value="RHZ50522.1"/>
    <property type="molecule type" value="Genomic_DNA"/>
</dbReference>
<proteinExistence type="predicted"/>